<gene>
    <name evidence="3" type="ORF">IPK02_22555</name>
</gene>
<dbReference type="PANTHER" id="PTHR33055:SF15">
    <property type="entry name" value="TRANSPOSASE-RELATED"/>
    <property type="match status" value="1"/>
</dbReference>
<evidence type="ECO:0000313" key="4">
    <source>
        <dbReference type="Proteomes" id="UP000706151"/>
    </source>
</evidence>
<dbReference type="InterPro" id="IPR003346">
    <property type="entry name" value="Transposase_20"/>
</dbReference>
<name>A0A935W5S1_9PROT</name>
<proteinExistence type="predicted"/>
<dbReference type="InterPro" id="IPR047650">
    <property type="entry name" value="Transpos_IS110"/>
</dbReference>
<dbReference type="GO" id="GO:0003677">
    <property type="term" value="F:DNA binding"/>
    <property type="evidence" value="ECO:0007669"/>
    <property type="project" value="InterPro"/>
</dbReference>
<dbReference type="GO" id="GO:0004803">
    <property type="term" value="F:transposase activity"/>
    <property type="evidence" value="ECO:0007669"/>
    <property type="project" value="InterPro"/>
</dbReference>
<comment type="caution">
    <text evidence="3">The sequence shown here is derived from an EMBL/GenBank/DDBJ whole genome shotgun (WGS) entry which is preliminary data.</text>
</comment>
<evidence type="ECO:0000256" key="1">
    <source>
        <dbReference type="SAM" id="Coils"/>
    </source>
</evidence>
<dbReference type="Proteomes" id="UP000706151">
    <property type="component" value="Unassembled WGS sequence"/>
</dbReference>
<feature type="coiled-coil region" evidence="1">
    <location>
        <begin position="56"/>
        <end position="83"/>
    </location>
</feature>
<dbReference type="AlphaFoldDB" id="A0A935W5S1"/>
<reference evidence="3 4" key="1">
    <citation type="submission" date="2020-10" db="EMBL/GenBank/DDBJ databases">
        <title>Connecting structure to function with the recovery of over 1000 high-quality activated sludge metagenome-assembled genomes encoding full-length rRNA genes using long-read sequencing.</title>
        <authorList>
            <person name="Singleton C.M."/>
            <person name="Petriglieri F."/>
            <person name="Kristensen J.M."/>
            <person name="Kirkegaard R.H."/>
            <person name="Michaelsen T.Y."/>
            <person name="Andersen M.H."/>
            <person name="Karst S.M."/>
            <person name="Dueholm M.S."/>
            <person name="Nielsen P.H."/>
            <person name="Albertsen M."/>
        </authorList>
    </citation>
    <scope>NUCLEOTIDE SEQUENCE [LARGE SCALE GENOMIC DNA]</scope>
    <source>
        <strain evidence="3">Fred_18-Q3-R57-64_BAT3C.720</strain>
    </source>
</reference>
<dbReference type="EMBL" id="JADJOT010000013">
    <property type="protein sequence ID" value="MBK7956487.1"/>
    <property type="molecule type" value="Genomic_DNA"/>
</dbReference>
<keyword evidence="1" id="KW-0175">Coiled coil</keyword>
<dbReference type="Pfam" id="PF02371">
    <property type="entry name" value="Transposase_20"/>
    <property type="match status" value="1"/>
</dbReference>
<organism evidence="3 4">
    <name type="scientific">Candidatus Accumulibacter affinis</name>
    <dbReference type="NCBI Taxonomy" id="2954384"/>
    <lineage>
        <taxon>Bacteria</taxon>
        <taxon>Pseudomonadati</taxon>
        <taxon>Pseudomonadota</taxon>
        <taxon>Betaproteobacteria</taxon>
        <taxon>Candidatus Accumulibacter</taxon>
    </lineage>
</organism>
<protein>
    <submittedName>
        <fullName evidence="3">IS110 family transposase</fullName>
    </submittedName>
</protein>
<evidence type="ECO:0000313" key="3">
    <source>
        <dbReference type="EMBL" id="MBK7956487.1"/>
    </source>
</evidence>
<dbReference type="GO" id="GO:0006313">
    <property type="term" value="P:DNA transposition"/>
    <property type="evidence" value="ECO:0007669"/>
    <property type="project" value="InterPro"/>
</dbReference>
<feature type="domain" description="Transposase IS116/IS110/IS902 C-terminal" evidence="2">
    <location>
        <begin position="90"/>
        <end position="173"/>
    </location>
</feature>
<dbReference type="PANTHER" id="PTHR33055">
    <property type="entry name" value="TRANSPOSASE FOR INSERTION SEQUENCE ELEMENT IS1111A"/>
    <property type="match status" value="1"/>
</dbReference>
<accession>A0A935W5S1</accession>
<sequence length="213" mass="23865">MRKRNQLVGQRSRQILSIENVLSRDTGGRASVNEIKRWQEKEVDQLALTESSRLAVKSNLAVMHCLNEQIERLEAEILKKAKLRPDYQGLLTVSGVGKVLALTIALETGEVSRFATVGDFSSYCRCVGSEHLSNGKKKGSGNAKNGNKYLAWALVEAANFAVRYEPVVKRFYQRKCARTMPVVAIKAVAHKLARACYHVMRDRVPFDVQRAFA</sequence>
<evidence type="ECO:0000259" key="2">
    <source>
        <dbReference type="Pfam" id="PF02371"/>
    </source>
</evidence>